<dbReference type="AlphaFoldDB" id="A0A518K1S5"/>
<evidence type="ECO:0000313" key="2">
    <source>
        <dbReference type="Proteomes" id="UP000315082"/>
    </source>
</evidence>
<dbReference type="EMBL" id="CP036348">
    <property type="protein sequence ID" value="QDV71722.1"/>
    <property type="molecule type" value="Genomic_DNA"/>
</dbReference>
<dbReference type="PANTHER" id="PTHR37466">
    <property type="entry name" value="SLR1628 PROTEIN"/>
    <property type="match status" value="1"/>
</dbReference>
<dbReference type="Proteomes" id="UP000315082">
    <property type="component" value="Chromosome"/>
</dbReference>
<reference evidence="1 2" key="1">
    <citation type="submission" date="2019-02" db="EMBL/GenBank/DDBJ databases">
        <title>Deep-cultivation of Planctomycetes and their phenomic and genomic characterization uncovers novel biology.</title>
        <authorList>
            <person name="Wiegand S."/>
            <person name="Jogler M."/>
            <person name="Boedeker C."/>
            <person name="Pinto D."/>
            <person name="Vollmers J."/>
            <person name="Rivas-Marin E."/>
            <person name="Kohn T."/>
            <person name="Peeters S.H."/>
            <person name="Heuer A."/>
            <person name="Rast P."/>
            <person name="Oberbeckmann S."/>
            <person name="Bunk B."/>
            <person name="Jeske O."/>
            <person name="Meyerdierks A."/>
            <person name="Storesund J.E."/>
            <person name="Kallscheuer N."/>
            <person name="Luecker S."/>
            <person name="Lage O.M."/>
            <person name="Pohl T."/>
            <person name="Merkel B.J."/>
            <person name="Hornburger P."/>
            <person name="Mueller R.-W."/>
            <person name="Bruemmer F."/>
            <person name="Labrenz M."/>
            <person name="Spormann A.M."/>
            <person name="Op den Camp H."/>
            <person name="Overmann J."/>
            <person name="Amann R."/>
            <person name="Jetten M.S.M."/>
            <person name="Mascher T."/>
            <person name="Medema M.H."/>
            <person name="Devos D.P."/>
            <person name="Kaster A.-K."/>
            <person name="Ovreas L."/>
            <person name="Rohde M."/>
            <person name="Galperin M.Y."/>
            <person name="Jogler C."/>
        </authorList>
    </citation>
    <scope>NUCLEOTIDE SEQUENCE [LARGE SCALE GENOMIC DNA]</scope>
    <source>
        <strain evidence="1 2">Poly24</strain>
    </source>
</reference>
<dbReference type="PANTHER" id="PTHR37466:SF1">
    <property type="entry name" value="SLR1628 PROTEIN"/>
    <property type="match status" value="1"/>
</dbReference>
<gene>
    <name evidence="1" type="ORF">Poly24_54610</name>
</gene>
<sequence length="122" mass="13282">MSKAKNVLGTPMQSCSVDPMTGFYRTGCCDTGREDVGLHIVCTQVTAEFLEFSKSVGNDLSTPVDEYGFPGLKPGNRWCLCALRWKEAWQAGMAPPVVLDATHISTLEFIDLEVLQAHATDG</sequence>
<keyword evidence="2" id="KW-1185">Reference proteome</keyword>
<dbReference type="Gene3D" id="3.30.56.110">
    <property type="entry name" value="Protein of unknown function DUF2237"/>
    <property type="match status" value="1"/>
</dbReference>
<dbReference type="RefSeq" id="WP_145102433.1">
    <property type="nucleotide sequence ID" value="NZ_CP036348.1"/>
</dbReference>
<protein>
    <recommendedName>
        <fullName evidence="3">DUF2237 domain-containing protein</fullName>
    </recommendedName>
</protein>
<dbReference type="InterPro" id="IPR018714">
    <property type="entry name" value="DUF2237"/>
</dbReference>
<organism evidence="1 2">
    <name type="scientific">Rosistilla carotiformis</name>
    <dbReference type="NCBI Taxonomy" id="2528017"/>
    <lineage>
        <taxon>Bacteria</taxon>
        <taxon>Pseudomonadati</taxon>
        <taxon>Planctomycetota</taxon>
        <taxon>Planctomycetia</taxon>
        <taxon>Pirellulales</taxon>
        <taxon>Pirellulaceae</taxon>
        <taxon>Rosistilla</taxon>
    </lineage>
</organism>
<evidence type="ECO:0008006" key="3">
    <source>
        <dbReference type="Google" id="ProtNLM"/>
    </source>
</evidence>
<proteinExistence type="predicted"/>
<name>A0A518K1S5_9BACT</name>
<dbReference type="OrthoDB" id="9792525at2"/>
<dbReference type="Pfam" id="PF09996">
    <property type="entry name" value="DUF2237"/>
    <property type="match status" value="1"/>
</dbReference>
<accession>A0A518K1S5</accession>
<evidence type="ECO:0000313" key="1">
    <source>
        <dbReference type="EMBL" id="QDV71722.1"/>
    </source>
</evidence>
<dbReference type="KEGG" id="rcf:Poly24_54610"/>